<dbReference type="Pfam" id="PF13181">
    <property type="entry name" value="TPR_8"/>
    <property type="match status" value="1"/>
</dbReference>
<dbReference type="GO" id="GO:0009279">
    <property type="term" value="C:cell outer membrane"/>
    <property type="evidence" value="ECO:0007669"/>
    <property type="project" value="TreeGrafter"/>
</dbReference>
<dbReference type="Pfam" id="PF13424">
    <property type="entry name" value="TPR_12"/>
    <property type="match status" value="1"/>
</dbReference>
<dbReference type="AlphaFoldDB" id="A0A3E2TQT2"/>
<reference evidence="6 7" key="1">
    <citation type="submission" date="2018-08" db="EMBL/GenBank/DDBJ databases">
        <title>A genome reference for cultivated species of the human gut microbiota.</title>
        <authorList>
            <person name="Zou Y."/>
            <person name="Xue W."/>
            <person name="Luo G."/>
        </authorList>
    </citation>
    <scope>NUCLEOTIDE SEQUENCE [LARGE SCALE GENOMIC DNA]</scope>
    <source>
        <strain evidence="6 7">AF45-17</strain>
    </source>
</reference>
<dbReference type="GO" id="GO:0046813">
    <property type="term" value="P:receptor-mediated virion attachment to host cell"/>
    <property type="evidence" value="ECO:0007669"/>
    <property type="project" value="TreeGrafter"/>
</dbReference>
<feature type="repeat" description="TPR" evidence="3">
    <location>
        <begin position="108"/>
        <end position="141"/>
    </location>
</feature>
<dbReference type="PANTHER" id="PTHR44858">
    <property type="entry name" value="TETRATRICOPEPTIDE REPEAT PROTEIN 6"/>
    <property type="match status" value="1"/>
</dbReference>
<keyword evidence="1" id="KW-0677">Repeat</keyword>
<dbReference type="PANTHER" id="PTHR44858:SF1">
    <property type="entry name" value="UDP-N-ACETYLGLUCOSAMINE--PEPTIDE N-ACETYLGLUCOSAMINYLTRANSFERASE SPINDLY-RELATED"/>
    <property type="match status" value="1"/>
</dbReference>
<keyword evidence="5" id="KW-0812">Transmembrane</keyword>
<gene>
    <name evidence="6" type="ORF">DW070_04640</name>
</gene>
<evidence type="ECO:0000313" key="7">
    <source>
        <dbReference type="Proteomes" id="UP000260773"/>
    </source>
</evidence>
<dbReference type="InterPro" id="IPR050498">
    <property type="entry name" value="Ycf3"/>
</dbReference>
<keyword evidence="2 3" id="KW-0802">TPR repeat</keyword>
<protein>
    <submittedName>
        <fullName evidence="6">Tetratricopeptide repeat protein</fullName>
    </submittedName>
</protein>
<organism evidence="6 7">
    <name type="scientific">Coprococcus catus</name>
    <dbReference type="NCBI Taxonomy" id="116085"/>
    <lineage>
        <taxon>Bacteria</taxon>
        <taxon>Bacillati</taxon>
        <taxon>Bacillota</taxon>
        <taxon>Clostridia</taxon>
        <taxon>Lachnospirales</taxon>
        <taxon>Lachnospiraceae</taxon>
        <taxon>Coprococcus</taxon>
    </lineage>
</organism>
<evidence type="ECO:0000313" key="6">
    <source>
        <dbReference type="EMBL" id="RGB81078.1"/>
    </source>
</evidence>
<evidence type="ECO:0000256" key="5">
    <source>
        <dbReference type="SAM" id="Phobius"/>
    </source>
</evidence>
<keyword evidence="5" id="KW-1133">Transmembrane helix</keyword>
<feature type="repeat" description="TPR" evidence="3">
    <location>
        <begin position="142"/>
        <end position="175"/>
    </location>
</feature>
<dbReference type="SUPFAM" id="SSF48452">
    <property type="entry name" value="TPR-like"/>
    <property type="match status" value="1"/>
</dbReference>
<dbReference type="SMART" id="SM00028">
    <property type="entry name" value="TPR"/>
    <property type="match status" value="9"/>
</dbReference>
<proteinExistence type="predicted"/>
<dbReference type="InterPro" id="IPR011990">
    <property type="entry name" value="TPR-like_helical_dom_sf"/>
</dbReference>
<evidence type="ECO:0000256" key="2">
    <source>
        <dbReference type="ARBA" id="ARBA00022803"/>
    </source>
</evidence>
<feature type="compositionally biased region" description="Basic and acidic residues" evidence="4">
    <location>
        <begin position="14"/>
        <end position="24"/>
    </location>
</feature>
<evidence type="ECO:0000256" key="1">
    <source>
        <dbReference type="ARBA" id="ARBA00022737"/>
    </source>
</evidence>
<feature type="compositionally biased region" description="Basic and acidic residues" evidence="4">
    <location>
        <begin position="32"/>
        <end position="57"/>
    </location>
</feature>
<dbReference type="EMBL" id="QVEP01000007">
    <property type="protein sequence ID" value="RGB81078.1"/>
    <property type="molecule type" value="Genomic_DNA"/>
</dbReference>
<name>A0A3E2TQT2_9FIRM</name>
<feature type="transmembrane region" description="Helical" evidence="5">
    <location>
        <begin position="82"/>
        <end position="102"/>
    </location>
</feature>
<evidence type="ECO:0000256" key="4">
    <source>
        <dbReference type="SAM" id="MobiDB-lite"/>
    </source>
</evidence>
<dbReference type="Gene3D" id="1.25.40.10">
    <property type="entry name" value="Tetratricopeptide repeat domain"/>
    <property type="match status" value="3"/>
</dbReference>
<keyword evidence="5" id="KW-0472">Membrane</keyword>
<sequence>MENDDKRVRKNRKISKDTESDRSRIKNITNKVHPEYEVPKKRPARRTEEDEEMARKRAEARRKKQHQERRRKIIRRRKQKQALRLVAACLVIAALVVTVFSVKNYNSGSRHDNKGMNAYESGDYDTAVNEFKEAISYDGSNADYYIHLGMAYVEQKSYDEALGYFNQAEGCAENDDQKALLNRGRGIACLYQGDYQTAIKWFGDALNISSQSNDIRIDTLYYKAEAEQKSGDYQAAVQSYGQIIDLKDDAGTRMLRGMAYMQLQDYASAEKDLYAAIKQSRKSYAVYRTLYSALEAQGKDDEAKQILNDALQLSGSSGEDYYNRGMIYVDLQDYTNAVDMLNKSYDKGYKAALLGLGEVSYTQQDYDTALTYYGKYFDEVDISSVDASLAAKAYNQYAVVLLAKGEYEKAAQACESGLTYNDRESDAALSFNLIVSYEHLEQWEDAYNTAKTYVSKYPEDTKGQKEYQFLESRVTQ</sequence>
<evidence type="ECO:0000256" key="3">
    <source>
        <dbReference type="PROSITE-ProRule" id="PRU00339"/>
    </source>
</evidence>
<dbReference type="PROSITE" id="PS50005">
    <property type="entry name" value="TPR"/>
    <property type="match status" value="2"/>
</dbReference>
<accession>A0A3E2TQT2</accession>
<dbReference type="RefSeq" id="WP_117527441.1">
    <property type="nucleotide sequence ID" value="NZ_JAQENQ010000001.1"/>
</dbReference>
<dbReference type="InterPro" id="IPR019734">
    <property type="entry name" value="TPR_rpt"/>
</dbReference>
<dbReference type="Proteomes" id="UP000260773">
    <property type="component" value="Unassembled WGS sequence"/>
</dbReference>
<feature type="region of interest" description="Disordered" evidence="4">
    <location>
        <begin position="1"/>
        <end position="75"/>
    </location>
</feature>
<dbReference type="Pfam" id="PF13432">
    <property type="entry name" value="TPR_16"/>
    <property type="match status" value="2"/>
</dbReference>
<comment type="caution">
    <text evidence="6">The sequence shown here is derived from an EMBL/GenBank/DDBJ whole genome shotgun (WGS) entry which is preliminary data.</text>
</comment>
<feature type="compositionally biased region" description="Basic residues" evidence="4">
    <location>
        <begin position="58"/>
        <end position="75"/>
    </location>
</feature>